<proteinExistence type="inferred from homology"/>
<dbReference type="GO" id="GO:0016829">
    <property type="term" value="F:lyase activity"/>
    <property type="evidence" value="ECO:0007669"/>
    <property type="project" value="UniProtKB-KW"/>
</dbReference>
<dbReference type="PANTHER" id="PTHR18968">
    <property type="entry name" value="THIAMINE PYROPHOSPHATE ENZYMES"/>
    <property type="match status" value="1"/>
</dbReference>
<keyword evidence="16" id="KW-1185">Reference proteome</keyword>
<dbReference type="CDD" id="cd00568">
    <property type="entry name" value="TPP_enzymes"/>
    <property type="match status" value="1"/>
</dbReference>
<dbReference type="KEGG" id="gom:D7316_03936"/>
<evidence type="ECO:0000259" key="14">
    <source>
        <dbReference type="Pfam" id="PF02776"/>
    </source>
</evidence>
<evidence type="ECO:0000256" key="3">
    <source>
        <dbReference type="ARBA" id="ARBA00005025"/>
    </source>
</evidence>
<dbReference type="AlphaFoldDB" id="A0A3G8JQY8"/>
<feature type="domain" description="Thiamine pyrophosphate enzyme TPP-binding" evidence="13">
    <location>
        <begin position="396"/>
        <end position="535"/>
    </location>
</feature>
<dbReference type="InterPro" id="IPR012001">
    <property type="entry name" value="Thiamin_PyroP_enz_TPP-bd_dom"/>
</dbReference>
<organism evidence="15 16">
    <name type="scientific">Gordonia insulae</name>
    <dbReference type="NCBI Taxonomy" id="2420509"/>
    <lineage>
        <taxon>Bacteria</taxon>
        <taxon>Bacillati</taxon>
        <taxon>Actinomycetota</taxon>
        <taxon>Actinomycetes</taxon>
        <taxon>Mycobacteriales</taxon>
        <taxon>Gordoniaceae</taxon>
        <taxon>Gordonia</taxon>
    </lineage>
</organism>
<evidence type="ECO:0000256" key="5">
    <source>
        <dbReference type="ARBA" id="ARBA00013145"/>
    </source>
</evidence>
<keyword evidence="8 11" id="KW-0786">Thiamine pyrophosphate</keyword>
<keyword evidence="6" id="KW-0285">Flavoprotein</keyword>
<dbReference type="RefSeq" id="WP_124709710.1">
    <property type="nucleotide sequence ID" value="NZ_CP033972.1"/>
</dbReference>
<dbReference type="GO" id="GO:0050660">
    <property type="term" value="F:flavin adenine dinucleotide binding"/>
    <property type="evidence" value="ECO:0007669"/>
    <property type="project" value="TreeGrafter"/>
</dbReference>
<keyword evidence="7" id="KW-0274">FAD</keyword>
<evidence type="ECO:0000256" key="9">
    <source>
        <dbReference type="ARBA" id="ARBA00023304"/>
    </source>
</evidence>
<comment type="similarity">
    <text evidence="4 11">Belongs to the TPP enzyme family.</text>
</comment>
<dbReference type="SUPFAM" id="SSF52518">
    <property type="entry name" value="Thiamin diphosphate-binding fold (THDP-binding)"/>
    <property type="match status" value="2"/>
</dbReference>
<evidence type="ECO:0000259" key="12">
    <source>
        <dbReference type="Pfam" id="PF00205"/>
    </source>
</evidence>
<dbReference type="InterPro" id="IPR000399">
    <property type="entry name" value="TPP-bd_CS"/>
</dbReference>
<dbReference type="OrthoDB" id="4494979at2"/>
<dbReference type="GO" id="GO:0000287">
    <property type="term" value="F:magnesium ion binding"/>
    <property type="evidence" value="ECO:0007669"/>
    <property type="project" value="InterPro"/>
</dbReference>
<name>A0A3G8JQY8_9ACTN</name>
<evidence type="ECO:0000256" key="6">
    <source>
        <dbReference type="ARBA" id="ARBA00022630"/>
    </source>
</evidence>
<evidence type="ECO:0000313" key="15">
    <source>
        <dbReference type="EMBL" id="AZG47328.1"/>
    </source>
</evidence>
<dbReference type="UniPathway" id="UPA00049">
    <property type="reaction ID" value="UER00059"/>
</dbReference>
<dbReference type="Pfam" id="PF02776">
    <property type="entry name" value="TPP_enzyme_N"/>
    <property type="match status" value="1"/>
</dbReference>
<comment type="pathway">
    <text evidence="2">Amino-acid biosynthesis; L-isoleucine biosynthesis; L-isoleucine from 2-oxobutanoate: step 1/4.</text>
</comment>
<evidence type="ECO:0000256" key="8">
    <source>
        <dbReference type="ARBA" id="ARBA00023052"/>
    </source>
</evidence>
<keyword evidence="9" id="KW-0028">Amino-acid biosynthesis</keyword>
<sequence length="564" mass="58316">MTTQPESHRQTGGDVLVEVMRRHGITTAFGVVSIHNLPLVEAVDRDLTFVEMRHEAAAVNAADGFARASGGIGIALTSTGTGAGNAAGSMVEALTAGSRVLHITGQIESEHLAPGRPAASRGVIHEFPRQPQMLDAISAYSATIRDAKEAGAELEAAIARVLAAPSGPASVEWPTDLQYLASPDQQRPSESAPRPVPSVDADSVACAADLLRTARSPLIWLGGGAAGAGVAIGELAHRLGAGILTSNSGRGIVDEDDPLVIGNFATTPAARELIADADVLLAIGTHFRSNETASYSLPLPANLIQIDVVPATIGRVYPATVGVLGDAGESVRAIAAHLDTGTAEPGWRDRVTEVRGVVRRQLTSYIGGYAEICEAIRTAVPARSVIARDVTIPSSQWGNRLLPIHEQATNVFPLGGGIGQGLAMGIGAAHARPDVPTLVMAGDGGLAVHLGELASLAGSGAHVIVLVFNDGGYGVLRNMQEKNGFRRSGVDLHTPRFDLLAASMDLPYRLVQGPGSISAALDQAVGRRGPSVIEVDVEALDPVPGPFVPPVHVPTADHQNGGRS</sequence>
<dbReference type="EC" id="2.2.1.6" evidence="5"/>
<gene>
    <name evidence="15" type="primary">aruI</name>
    <name evidence="15" type="ORF">D7316_03936</name>
</gene>
<evidence type="ECO:0000256" key="11">
    <source>
        <dbReference type="RuleBase" id="RU362132"/>
    </source>
</evidence>
<dbReference type="InterPro" id="IPR012000">
    <property type="entry name" value="Thiamin_PyroP_enz_cen_dom"/>
</dbReference>
<dbReference type="PROSITE" id="PS00187">
    <property type="entry name" value="TPP_ENZYMES"/>
    <property type="match status" value="1"/>
</dbReference>
<dbReference type="GO" id="GO:0030976">
    <property type="term" value="F:thiamine pyrophosphate binding"/>
    <property type="evidence" value="ECO:0007669"/>
    <property type="project" value="InterPro"/>
</dbReference>
<evidence type="ECO:0000256" key="7">
    <source>
        <dbReference type="ARBA" id="ARBA00022827"/>
    </source>
</evidence>
<reference evidence="15 16" key="1">
    <citation type="submission" date="2018-11" db="EMBL/GenBank/DDBJ databases">
        <title>Gordonia insulae sp. nov., isolated from an island soil.</title>
        <authorList>
            <person name="Kim Y.S."/>
            <person name="Kim S.B."/>
        </authorList>
    </citation>
    <scope>NUCLEOTIDE SEQUENCE [LARGE SCALE GENOMIC DNA]</scope>
    <source>
        <strain evidence="15 16">MMS17-SY073</strain>
    </source>
</reference>
<evidence type="ECO:0000256" key="4">
    <source>
        <dbReference type="ARBA" id="ARBA00007812"/>
    </source>
</evidence>
<feature type="domain" description="Thiamine pyrophosphate enzyme N-terminal TPP-binding" evidence="14">
    <location>
        <begin position="11"/>
        <end position="121"/>
    </location>
</feature>
<dbReference type="NCBIfam" id="NF005470">
    <property type="entry name" value="PRK07064.1"/>
    <property type="match status" value="1"/>
</dbReference>
<evidence type="ECO:0000256" key="2">
    <source>
        <dbReference type="ARBA" id="ARBA00004974"/>
    </source>
</evidence>
<protein>
    <recommendedName>
        <fullName evidence="5">acetolactate synthase</fullName>
        <ecNumber evidence="5">2.2.1.6</ecNumber>
    </recommendedName>
</protein>
<dbReference type="InterPro" id="IPR029061">
    <property type="entry name" value="THDP-binding"/>
</dbReference>
<dbReference type="Gene3D" id="3.40.50.970">
    <property type="match status" value="2"/>
</dbReference>
<dbReference type="GO" id="GO:0003984">
    <property type="term" value="F:acetolactate synthase activity"/>
    <property type="evidence" value="ECO:0007669"/>
    <property type="project" value="UniProtKB-EC"/>
</dbReference>
<keyword evidence="9" id="KW-0100">Branched-chain amino acid biosynthesis</keyword>
<evidence type="ECO:0000256" key="10">
    <source>
        <dbReference type="ARBA" id="ARBA00048670"/>
    </source>
</evidence>
<dbReference type="Proteomes" id="UP000271469">
    <property type="component" value="Chromosome"/>
</dbReference>
<keyword evidence="15" id="KW-0456">Lyase</keyword>
<comment type="pathway">
    <text evidence="3">Amino-acid biosynthesis; L-valine biosynthesis; L-valine from pyruvate: step 1/4.</text>
</comment>
<dbReference type="UniPathway" id="UPA00047">
    <property type="reaction ID" value="UER00055"/>
</dbReference>
<dbReference type="GO" id="GO:0009099">
    <property type="term" value="P:L-valine biosynthetic process"/>
    <property type="evidence" value="ECO:0007669"/>
    <property type="project" value="UniProtKB-UniPathway"/>
</dbReference>
<dbReference type="GO" id="GO:0005948">
    <property type="term" value="C:acetolactate synthase complex"/>
    <property type="evidence" value="ECO:0007669"/>
    <property type="project" value="TreeGrafter"/>
</dbReference>
<comment type="catalytic activity">
    <reaction evidence="10">
        <text>2 pyruvate + H(+) = (2S)-2-acetolactate + CO2</text>
        <dbReference type="Rhea" id="RHEA:25249"/>
        <dbReference type="ChEBI" id="CHEBI:15361"/>
        <dbReference type="ChEBI" id="CHEBI:15378"/>
        <dbReference type="ChEBI" id="CHEBI:16526"/>
        <dbReference type="ChEBI" id="CHEBI:58476"/>
        <dbReference type="EC" id="2.2.1.6"/>
    </reaction>
</comment>
<comment type="cofactor">
    <cofactor evidence="1">
        <name>thiamine diphosphate</name>
        <dbReference type="ChEBI" id="CHEBI:58937"/>
    </cofactor>
</comment>
<dbReference type="InterPro" id="IPR011766">
    <property type="entry name" value="TPP_enzyme_TPP-bd"/>
</dbReference>
<evidence type="ECO:0000256" key="1">
    <source>
        <dbReference type="ARBA" id="ARBA00001964"/>
    </source>
</evidence>
<dbReference type="Pfam" id="PF02775">
    <property type="entry name" value="TPP_enzyme_C"/>
    <property type="match status" value="1"/>
</dbReference>
<feature type="domain" description="Thiamine pyrophosphate enzyme central" evidence="12">
    <location>
        <begin position="205"/>
        <end position="334"/>
    </location>
</feature>
<dbReference type="EMBL" id="CP033972">
    <property type="protein sequence ID" value="AZG47328.1"/>
    <property type="molecule type" value="Genomic_DNA"/>
</dbReference>
<dbReference type="InterPro" id="IPR045229">
    <property type="entry name" value="TPP_enz"/>
</dbReference>
<dbReference type="Gene3D" id="3.40.50.1220">
    <property type="entry name" value="TPP-binding domain"/>
    <property type="match status" value="1"/>
</dbReference>
<dbReference type="SUPFAM" id="SSF52467">
    <property type="entry name" value="DHS-like NAD/FAD-binding domain"/>
    <property type="match status" value="1"/>
</dbReference>
<dbReference type="CDD" id="cd07035">
    <property type="entry name" value="TPP_PYR_POX_like"/>
    <property type="match status" value="1"/>
</dbReference>
<dbReference type="PANTHER" id="PTHR18968:SF13">
    <property type="entry name" value="ACETOLACTATE SYNTHASE CATALYTIC SUBUNIT, MITOCHONDRIAL"/>
    <property type="match status" value="1"/>
</dbReference>
<evidence type="ECO:0000313" key="16">
    <source>
        <dbReference type="Proteomes" id="UP000271469"/>
    </source>
</evidence>
<dbReference type="GO" id="GO:0009097">
    <property type="term" value="P:isoleucine biosynthetic process"/>
    <property type="evidence" value="ECO:0007669"/>
    <property type="project" value="UniProtKB-UniPathway"/>
</dbReference>
<dbReference type="Pfam" id="PF00205">
    <property type="entry name" value="TPP_enzyme_M"/>
    <property type="match status" value="1"/>
</dbReference>
<dbReference type="InterPro" id="IPR029035">
    <property type="entry name" value="DHS-like_NAD/FAD-binding_dom"/>
</dbReference>
<accession>A0A3G8JQY8</accession>
<evidence type="ECO:0000259" key="13">
    <source>
        <dbReference type="Pfam" id="PF02775"/>
    </source>
</evidence>